<feature type="region of interest" description="Disordered" evidence="1">
    <location>
        <begin position="97"/>
        <end position="122"/>
    </location>
</feature>
<proteinExistence type="predicted"/>
<dbReference type="AlphaFoldDB" id="A0AAE1UC62"/>
<evidence type="ECO:0000313" key="3">
    <source>
        <dbReference type="Proteomes" id="UP001292094"/>
    </source>
</evidence>
<evidence type="ECO:0000313" key="2">
    <source>
        <dbReference type="EMBL" id="KAK4318783.1"/>
    </source>
</evidence>
<feature type="compositionally biased region" description="Low complexity" evidence="1">
    <location>
        <begin position="1"/>
        <end position="13"/>
    </location>
</feature>
<feature type="region of interest" description="Disordered" evidence="1">
    <location>
        <begin position="1"/>
        <end position="64"/>
    </location>
</feature>
<organism evidence="2 3">
    <name type="scientific">Petrolisthes manimaculis</name>
    <dbReference type="NCBI Taxonomy" id="1843537"/>
    <lineage>
        <taxon>Eukaryota</taxon>
        <taxon>Metazoa</taxon>
        <taxon>Ecdysozoa</taxon>
        <taxon>Arthropoda</taxon>
        <taxon>Crustacea</taxon>
        <taxon>Multicrustacea</taxon>
        <taxon>Malacostraca</taxon>
        <taxon>Eumalacostraca</taxon>
        <taxon>Eucarida</taxon>
        <taxon>Decapoda</taxon>
        <taxon>Pleocyemata</taxon>
        <taxon>Anomura</taxon>
        <taxon>Galatheoidea</taxon>
        <taxon>Porcellanidae</taxon>
        <taxon>Petrolisthes</taxon>
    </lineage>
</organism>
<keyword evidence="3" id="KW-1185">Reference proteome</keyword>
<accession>A0AAE1UC62</accession>
<dbReference type="Proteomes" id="UP001292094">
    <property type="component" value="Unassembled WGS sequence"/>
</dbReference>
<protein>
    <submittedName>
        <fullName evidence="2">Uncharacterized protein</fullName>
    </submittedName>
</protein>
<sequence length="122" mass="13396">MNSEESSDLLSSEAGTTRVETRDIDFSLIHPTHHVPSQDSHPEHHNTATTSTSLGRASGRYYSREIGSDTAAQLKGGRRQIIPIPASPQGVLRAEYHTSPYASPPTPTHLTTTTARSRHRRL</sequence>
<gene>
    <name evidence="2" type="ORF">Pmani_010206</name>
</gene>
<name>A0AAE1UC62_9EUCA</name>
<evidence type="ECO:0000256" key="1">
    <source>
        <dbReference type="SAM" id="MobiDB-lite"/>
    </source>
</evidence>
<comment type="caution">
    <text evidence="2">The sequence shown here is derived from an EMBL/GenBank/DDBJ whole genome shotgun (WGS) entry which is preliminary data.</text>
</comment>
<reference evidence="2" key="1">
    <citation type="submission" date="2023-11" db="EMBL/GenBank/DDBJ databases">
        <title>Genome assemblies of two species of porcelain crab, Petrolisthes cinctipes and Petrolisthes manimaculis (Anomura: Porcellanidae).</title>
        <authorList>
            <person name="Angst P."/>
        </authorList>
    </citation>
    <scope>NUCLEOTIDE SEQUENCE</scope>
    <source>
        <strain evidence="2">PB745_02</strain>
        <tissue evidence="2">Gill</tissue>
    </source>
</reference>
<dbReference type="EMBL" id="JAWZYT010000798">
    <property type="protein sequence ID" value="KAK4318783.1"/>
    <property type="molecule type" value="Genomic_DNA"/>
</dbReference>